<dbReference type="InterPro" id="IPR036928">
    <property type="entry name" value="AS_sf"/>
</dbReference>
<dbReference type="Pfam" id="PF01425">
    <property type="entry name" value="Amidase"/>
    <property type="match status" value="1"/>
</dbReference>
<organism evidence="3 4">
    <name type="scientific">Luteolibacter luteus</name>
    <dbReference type="NCBI Taxonomy" id="2728835"/>
    <lineage>
        <taxon>Bacteria</taxon>
        <taxon>Pseudomonadati</taxon>
        <taxon>Verrucomicrobiota</taxon>
        <taxon>Verrucomicrobiia</taxon>
        <taxon>Verrucomicrobiales</taxon>
        <taxon>Verrucomicrobiaceae</taxon>
        <taxon>Luteolibacter</taxon>
    </lineage>
</organism>
<dbReference type="Gene3D" id="3.90.1300.10">
    <property type="entry name" value="Amidase signature (AS) domain"/>
    <property type="match status" value="1"/>
</dbReference>
<dbReference type="Proteomes" id="UP000501812">
    <property type="component" value="Chromosome"/>
</dbReference>
<dbReference type="PROSITE" id="PS00571">
    <property type="entry name" value="AMIDASES"/>
    <property type="match status" value="1"/>
</dbReference>
<keyword evidence="4" id="KW-1185">Reference proteome</keyword>
<dbReference type="PANTHER" id="PTHR42678:SF11">
    <property type="entry name" value="AMIDASE FAMILY PROTEIN"/>
    <property type="match status" value="1"/>
</dbReference>
<proteinExistence type="predicted"/>
<dbReference type="EMBL" id="CP051774">
    <property type="protein sequence ID" value="QJE96187.1"/>
    <property type="molecule type" value="Genomic_DNA"/>
</dbReference>
<gene>
    <name evidence="3" type="ORF">HHL09_10450</name>
</gene>
<dbReference type="SUPFAM" id="SSF75304">
    <property type="entry name" value="Amidase signature (AS) enzymes"/>
    <property type="match status" value="1"/>
</dbReference>
<evidence type="ECO:0000259" key="2">
    <source>
        <dbReference type="Pfam" id="PF01425"/>
    </source>
</evidence>
<feature type="region of interest" description="Disordered" evidence="1">
    <location>
        <begin position="1"/>
        <end position="30"/>
    </location>
</feature>
<dbReference type="PANTHER" id="PTHR42678">
    <property type="entry name" value="AMIDASE"/>
    <property type="match status" value="1"/>
</dbReference>
<dbReference type="RefSeq" id="WP_169454588.1">
    <property type="nucleotide sequence ID" value="NZ_CP051774.1"/>
</dbReference>
<feature type="domain" description="Amidase" evidence="2">
    <location>
        <begin position="86"/>
        <end position="339"/>
    </location>
</feature>
<feature type="compositionally biased region" description="Low complexity" evidence="1">
    <location>
        <begin position="1"/>
        <end position="21"/>
    </location>
</feature>
<evidence type="ECO:0000313" key="4">
    <source>
        <dbReference type="Proteomes" id="UP000501812"/>
    </source>
</evidence>
<accession>A0A858RH36</accession>
<dbReference type="InterPro" id="IPR020556">
    <property type="entry name" value="Amidase_CS"/>
</dbReference>
<dbReference type="AlphaFoldDB" id="A0A858RH36"/>
<dbReference type="KEGG" id="luo:HHL09_10450"/>
<sequence>MQNPSIGSASLPSSSLGESISPKQRFSSPHGSPVRRWLLAAALATTLLPGSAGAQTKKVVTEFNLGTATLEEVQLAMDSGALSSVELVNLYLRRIAIYDQNGAPFLNSVLHVSPDVLEQARESDRLRAAGTKLGPLHGIPCLVKGSYSVKGLPTSAGTTAWADLIAPDDCFLVAKLREAGAIIMGQANMDTWANSGQSSTSQIKGAVKNAYVLGTTSGGSSGGSAVATAANFAFFAFGGETGASIRGPSDRNGIAGQRPTAGALPSNHIVNLSPERDVVGPMARNVSDIAAIRDAVSYQDPEDPWAPILPLFTDGRPFPTGFKQAMATATLSGKKLGVIGTYIGLTHPDPGEGATSNTTSLMTTRPEVLANLEASKALMTAAGATVSTVYLPADVSTTYERGPTAPQRTLSSQPVSGRFNAYAHRGMIEFLVKTPGDTLDTLAAKVVAKAALPTGNTGSRTINDTTIGYMYTFGPNSEVTGSEALSFASPEATEHYTALREIRRKLEAWMDAEGLDGLVFPVDSGKTATVGSVNGRDPINAMHIPGTVVPNGSLPDGEPTCLIFVGKGYDDVEVFKLAYAFEQVSKNRYSTPLAPPLPEETFTYTVKTTPSSNSGGGPIISLTGTAKTIGNGPEATINLKGKVVKSADLDFVSVYINGKRVPASLARSPKNKNITVTIPLAAASAAADGARLASLTVEATDTDGNTDVKMKALKLKAIN</sequence>
<evidence type="ECO:0000256" key="1">
    <source>
        <dbReference type="SAM" id="MobiDB-lite"/>
    </source>
</evidence>
<evidence type="ECO:0000313" key="3">
    <source>
        <dbReference type="EMBL" id="QJE96187.1"/>
    </source>
</evidence>
<reference evidence="3 4" key="1">
    <citation type="submission" date="2020-04" db="EMBL/GenBank/DDBJ databases">
        <title>Luteolibacter sp. G-1-1-1 isolated from soil.</title>
        <authorList>
            <person name="Dahal R.H."/>
        </authorList>
    </citation>
    <scope>NUCLEOTIDE SEQUENCE [LARGE SCALE GENOMIC DNA]</scope>
    <source>
        <strain evidence="3 4">G-1-1-1</strain>
    </source>
</reference>
<name>A0A858RH36_9BACT</name>
<dbReference type="InterPro" id="IPR023631">
    <property type="entry name" value="Amidase_dom"/>
</dbReference>
<protein>
    <recommendedName>
        <fullName evidence="2">Amidase domain-containing protein</fullName>
    </recommendedName>
</protein>